<dbReference type="AlphaFoldDB" id="A0A177WCW8"/>
<gene>
    <name evidence="1" type="ORF">BDEG_21635</name>
</gene>
<proteinExistence type="predicted"/>
<evidence type="ECO:0000313" key="1">
    <source>
        <dbReference type="EMBL" id="OAJ37636.1"/>
    </source>
</evidence>
<dbReference type="VEuPathDB" id="FungiDB:BDEG_21635"/>
<accession>A0A177WCW8</accession>
<protein>
    <submittedName>
        <fullName evidence="1">Uncharacterized protein</fullName>
    </submittedName>
</protein>
<organism evidence="1 2">
    <name type="scientific">Batrachochytrium dendrobatidis (strain JEL423)</name>
    <dbReference type="NCBI Taxonomy" id="403673"/>
    <lineage>
        <taxon>Eukaryota</taxon>
        <taxon>Fungi</taxon>
        <taxon>Fungi incertae sedis</taxon>
        <taxon>Chytridiomycota</taxon>
        <taxon>Chytridiomycota incertae sedis</taxon>
        <taxon>Chytridiomycetes</taxon>
        <taxon>Rhizophydiales</taxon>
        <taxon>Rhizophydiales incertae sedis</taxon>
        <taxon>Batrachochytrium</taxon>
    </lineage>
</organism>
<evidence type="ECO:0000313" key="2">
    <source>
        <dbReference type="Proteomes" id="UP000077115"/>
    </source>
</evidence>
<reference evidence="1 2" key="2">
    <citation type="submission" date="2016-05" db="EMBL/GenBank/DDBJ databases">
        <title>Lineage-specific infection strategies underlie the spectrum of fungal disease in amphibians.</title>
        <authorList>
            <person name="Cuomo C.A."/>
            <person name="Farrer R.A."/>
            <person name="James T."/>
            <person name="Longcore J."/>
            <person name="Birren B."/>
        </authorList>
    </citation>
    <scope>NUCLEOTIDE SEQUENCE [LARGE SCALE GENOMIC DNA]</scope>
    <source>
        <strain evidence="1 2">JEL423</strain>
    </source>
</reference>
<reference evidence="1 2" key="1">
    <citation type="submission" date="2006-10" db="EMBL/GenBank/DDBJ databases">
        <title>The Genome Sequence of Batrachochytrium dendrobatidis JEL423.</title>
        <authorList>
            <consortium name="The Broad Institute Genome Sequencing Platform"/>
            <person name="Birren B."/>
            <person name="Lander E."/>
            <person name="Galagan J."/>
            <person name="Cuomo C."/>
            <person name="Devon K."/>
            <person name="Jaffe D."/>
            <person name="Butler J."/>
            <person name="Alvarez P."/>
            <person name="Gnerre S."/>
            <person name="Grabherr M."/>
            <person name="Kleber M."/>
            <person name="Mauceli E."/>
            <person name="Brockman W."/>
            <person name="Young S."/>
            <person name="LaButti K."/>
            <person name="Sykes S."/>
            <person name="DeCaprio D."/>
            <person name="Crawford M."/>
            <person name="Koehrsen M."/>
            <person name="Engels R."/>
            <person name="Montgomery P."/>
            <person name="Pearson M."/>
            <person name="Howarth C."/>
            <person name="Larson L."/>
            <person name="White J."/>
            <person name="O'Leary S."/>
            <person name="Kodira C."/>
            <person name="Zeng Q."/>
            <person name="Yandava C."/>
            <person name="Alvarado L."/>
            <person name="Longcore J."/>
            <person name="James T."/>
        </authorList>
    </citation>
    <scope>NUCLEOTIDE SEQUENCE [LARGE SCALE GENOMIC DNA]</scope>
    <source>
        <strain evidence="1 2">JEL423</strain>
    </source>
</reference>
<dbReference type="EMBL" id="DS022300">
    <property type="protein sequence ID" value="OAJ37636.1"/>
    <property type="molecule type" value="Genomic_DNA"/>
</dbReference>
<dbReference type="Proteomes" id="UP000077115">
    <property type="component" value="Unassembled WGS sequence"/>
</dbReference>
<sequence length="69" mass="7972">MGKRVNCRTCNLYCELMVKSDNLHSRTCVQAVFCWISNILQLAQLFAQLLVYQSTWICNSVKQIRSPTC</sequence>
<name>A0A177WCW8_BATDL</name>